<proteinExistence type="predicted"/>
<evidence type="ECO:0000256" key="1">
    <source>
        <dbReference type="SAM" id="Phobius"/>
    </source>
</evidence>
<sequence>MKKHKPKTSGINKTRQKKRQAFLNKYFMTAVGLFLLYYIFIESHYIGTDIRYEVFVFWIPVLTGIFVSIKFNFFQVDWNDIISDLKKEKNYFYKIITIPTLVLMYFIFGVIMFWMPSNIIWDIANKIEASNNKIEVFQFTVKEFCKTSKGPDMILFYFKNNLESIHVDSQSIKPYLDKNPKNYKVEIDVKKGLWNHYILESWDIR</sequence>
<protein>
    <submittedName>
        <fullName evidence="2">Uncharacterized protein</fullName>
    </submittedName>
</protein>
<feature type="transmembrane region" description="Helical" evidence="1">
    <location>
        <begin position="91"/>
        <end position="115"/>
    </location>
</feature>
<dbReference type="RefSeq" id="WP_091464533.1">
    <property type="nucleotide sequence ID" value="NZ_FOEI01000001.1"/>
</dbReference>
<keyword evidence="3" id="KW-1185">Reference proteome</keyword>
<feature type="transmembrane region" description="Helical" evidence="1">
    <location>
        <begin position="21"/>
        <end position="40"/>
    </location>
</feature>
<accession>A0A1H8Z1K6</accession>
<name>A0A1H8Z1K6_9FLAO</name>
<dbReference type="OrthoDB" id="1367307at2"/>
<gene>
    <name evidence="2" type="ORF">SAMN05444005_101424</name>
</gene>
<dbReference type="AlphaFoldDB" id="A0A1H8Z1K6"/>
<keyword evidence="1" id="KW-1133">Transmembrane helix</keyword>
<evidence type="ECO:0000313" key="2">
    <source>
        <dbReference type="EMBL" id="SEP58211.1"/>
    </source>
</evidence>
<feature type="transmembrane region" description="Helical" evidence="1">
    <location>
        <begin position="52"/>
        <end position="71"/>
    </location>
</feature>
<dbReference type="STRING" id="1299341.SAMN05444005_101424"/>
<keyword evidence="1" id="KW-0472">Membrane</keyword>
<reference evidence="2 3" key="1">
    <citation type="submission" date="2016-10" db="EMBL/GenBank/DDBJ databases">
        <authorList>
            <person name="de Groot N.N."/>
        </authorList>
    </citation>
    <scope>NUCLEOTIDE SEQUENCE [LARGE SCALE GENOMIC DNA]</scope>
    <source>
        <strain evidence="2 3">DSM 27078</strain>
    </source>
</reference>
<dbReference type="Proteomes" id="UP000198648">
    <property type="component" value="Unassembled WGS sequence"/>
</dbReference>
<organism evidence="2 3">
    <name type="scientific">Flavobacterium urocaniciphilum</name>
    <dbReference type="NCBI Taxonomy" id="1299341"/>
    <lineage>
        <taxon>Bacteria</taxon>
        <taxon>Pseudomonadati</taxon>
        <taxon>Bacteroidota</taxon>
        <taxon>Flavobacteriia</taxon>
        <taxon>Flavobacteriales</taxon>
        <taxon>Flavobacteriaceae</taxon>
        <taxon>Flavobacterium</taxon>
    </lineage>
</organism>
<evidence type="ECO:0000313" key="3">
    <source>
        <dbReference type="Proteomes" id="UP000198648"/>
    </source>
</evidence>
<dbReference type="EMBL" id="FOEI01000001">
    <property type="protein sequence ID" value="SEP58211.1"/>
    <property type="molecule type" value="Genomic_DNA"/>
</dbReference>
<keyword evidence="1" id="KW-0812">Transmembrane</keyword>